<keyword evidence="2" id="KW-0596">Phosphopantetheine</keyword>
<dbReference type="InterPro" id="IPR009081">
    <property type="entry name" value="PP-bd_ACP"/>
</dbReference>
<evidence type="ECO:0000313" key="7">
    <source>
        <dbReference type="Proteomes" id="UP001595829"/>
    </source>
</evidence>
<dbReference type="InterPro" id="IPR029058">
    <property type="entry name" value="AB_hydrolase_fold"/>
</dbReference>
<dbReference type="SUPFAM" id="SSF56801">
    <property type="entry name" value="Acetyl-CoA synthetase-like"/>
    <property type="match status" value="4"/>
</dbReference>
<evidence type="ECO:0000256" key="1">
    <source>
        <dbReference type="ARBA" id="ARBA00001957"/>
    </source>
</evidence>
<dbReference type="Gene3D" id="2.30.38.10">
    <property type="entry name" value="Luciferase, Domain 3"/>
    <property type="match status" value="1"/>
</dbReference>
<dbReference type="Gene3D" id="3.30.559.30">
    <property type="entry name" value="Nonribosomal peptide synthetase, condensation domain"/>
    <property type="match status" value="4"/>
</dbReference>
<organism evidence="6 7">
    <name type="scientific">Streptomyces coeruleoprunus</name>
    <dbReference type="NCBI Taxonomy" id="285563"/>
    <lineage>
        <taxon>Bacteria</taxon>
        <taxon>Bacillati</taxon>
        <taxon>Actinomycetota</taxon>
        <taxon>Actinomycetes</taxon>
        <taxon>Kitasatosporales</taxon>
        <taxon>Streptomycetaceae</taxon>
        <taxon>Streptomyces</taxon>
    </lineage>
</organism>
<dbReference type="InterPro" id="IPR036736">
    <property type="entry name" value="ACP-like_sf"/>
</dbReference>
<dbReference type="Gene3D" id="1.10.1200.10">
    <property type="entry name" value="ACP-like"/>
    <property type="match status" value="2"/>
</dbReference>
<feature type="domain" description="Carrier" evidence="5">
    <location>
        <begin position="3116"/>
        <end position="3190"/>
    </location>
</feature>
<sequence>MAASESAPARELQELTAAQLGIWNAQQLAPDNPIYNIAECIEIHGDLDVDLFLEALHRTLDETEAYHLRFREDAGVPRRYLDDTRDHPVHIVDLTGEPDPRAAADAWMLDDARRPVDPVEGPLYTQALLKLADEHHIWLQRSHHLVVDGYSGAIISSRLQQVYTALLEGTDPAEGALEPLSVLTDADRAYRASDDLQQDRQYWLDTLSDLPRITATDGHGFRDLPDAPIRRTEDVDPDAAARLKASARRLRTSLAGLMITAAALYQHRVTGTRDVLVALPVLGRTGKRELAIPGLTANLVPLRLTIDPGTSVADLIRQAARRVREALRHQRYRYEDIHRDLGLVDSAPLCPLYINVMSFAYPLRFGDCTTSIHNVVPGPIDDLGIDVYDRSADGSIQIAVGANRDLHTPDALEAASGRFLHVLNQLAEAAPDDLVRGIHLATEDERRRVLVEWNGTGVDRPDDVSLVGLFEAQVVRSPDAVAVVFEGVEVSYGELEARANQLARWLVARGVGAESVVGVALERGVEMVVALLGVLKAGGAYLPIDPELPVERREFMAADAGAVCVMTAEDFGRIGEFDGSALGVEVSGQHPAYVIYTSGSTGVPKGVAVPHAGIVNRLLWMQERYGLVEGERVLQKTPFGFDVSVWEFFWPLITGGALVVARPGGHRDPAYVAGLIREAGVSTVHFVPSMLEVFLRESQAAHCGSLRRVVCSGEALPASVVERFFEVFDGVELHNLYGPTEASVDVTSWECVPGQASVPIGRPVANTRVFVLDGSLAPTAPGVVGELYLAGVQLARGYVARAGLSAERFVACPYAAEPGERMYRTGDLVRWTRDGQLEYVGRADDQVKIRGFRIEPGEVQAVVAAHPGVVQAAVVVRQDTPGDTRLVAYVVAEGEGADVGGSVREFVAGRLPEYMVPSAVVALDELPLTVNGKLDRKALPAPAYQAGTGRGPANAREEILCAAFADVLGLDAVGVDDNFFRLGGNSLLVVSLGERLRAHGVSVSVRALFQSPTPAGLAAVAGAEWVEVPESVIPEGVSVITPEMLPLVPGMSVGEIGRVVGSVEGGAANVADVYPLAPLQEGLLFHHLLVEGGEDAYVTPTVLAFDGRERLDVFVAALQRVVDRHDVFRTGVVWEGLREPVQVVRRRVVLPVREVVLEGCSGDGEAAERLLSVVGLSMDLGRAPLIDVHIAAVADRWLALVRMHHMIQDHTTLEVVLDEIRAYVEGREEELPAPLPFRNFVAQARGGVERGEHERFFGELLGDVTEPTAPYGLMDARGDGTAVARARLTVPSETVARVRDVCRRLAVSPATVMHVAWARVVAAASGRDDVVFGTVLFGRMNAGAGADRVPGPFMNTLPVRLKTGGGVGVLSAVAAMRSQLAELLAYEHAPLALAQQASGVPADLPLFTSLFNYRHNNGGPTERATGLDGIEMVFSRERTNFPLWAAVDDDGDGILLGVDSTPDVDPEAVCAQLLTATEHLVSALEEALDQRAESPLTSVDVLGEDERRRVLVEWNGTGVDRPDDVSLVGLFEAQVERSPDAVAVVFEGVEVSYGELEARANRLARWLVARGVGAESVVGVALERGVEMVVALLGVLKAGGAYLPIDPELPGERREFMATNAGAVYVVTPDDFERLAGVDDSPLGVEVSGQHPAYVIYTSGSTGVPKGVVVPHAGIVNRLLWMQERYGLVAGERVLQKTPFGFDVSVWEFFWPLITGGALVVARPGGHRDPAYVAGLIREAGVSTVHFVPSMLEVFLREPAAGECAGLRRVVCSGEALPTSVVERFFEVFDGVELHNLYGPTEASVDVTSWECAPGRGGSVPIGRPVANTRVFVLDGGLSPVSPGVVGELYLAGVQLARGYVGRAGLSAERFVACPYAVEPGERMYRTGDLVRWTREGQLEYVGRADDQVKIRGFRIEPGEVQAVVAAHPDIAQAAVVARQDTPGDTRLVAYVVAQGEVTDVGGSVREFVAGRLPEYMVPSAVVVLDELPLTVNGKLDRKALPAPEYKAGAGRAPANAREELICVAFAEVLGLEHVGVEDDFFRLGGHSLLAVSLVERLRSRGVTISVRALLQTPTPAGLAAVAGAEQVDVPDNLIPDGATAITPSMLPLVELTEAEIARVLASVGGGAANVADIYPLAPMQEGLLFHHLLADGGEDAYVTPHGLEFDGRDHLDAFLDALQRVVDRHDVLRTGVVWEGLREPVQVVWRRAVLPVTEVLLDAEGGDAVDQLLATAGLVMDLGRAPLIDVHVMAVADRWLAVVRVHHIVQDHTAVEVMLAEVDAILAGREDGLPAPLPFRNFVAQARGGVDRAEHERYFAELLGDVTEPTAPYGQIDVRGDGTGVVSAGVAFPAASAARVREVARRLGASPATLLHVAWARMLAAVSGRDDVVFGTVLFGRMNAGAGADRVPGPFMNILPLRLGVDEGGVLEAVDAMRGRLAGLLEHEHAPLALAQQASGVPADAPLFTALFNYRHNAPTALGEASRTSGTGEPAGTGDQGGIRGVRTLFSRERTNYPLAVDVDDDADGGLRIAVDAVAPIGAETVGRLLRTTTENLVAALDAALDDGTDVPLRTVQVLDEAELHRVLVDWNATSTPVPATTLPALFEAQAARTPDAVAIAGDGTDVTYAELNARANRLARLLAARGVGPESVVAVMLERGAGMMAAVLGILKAGGAYMSVDPEYPAERVAYMLQDATPVVALATSDTAGPLRGSGPELIVLDSPEVLAELAALPDGDPAGAERPGLLPEHPAYVLYTSGSTGRPKGVVVTHGGFVNTAESLARRYPGGVGPGTRMLQFASISFDMFCSEWALALPAGATLVVVPADRRLGAELAEFIAEHGVTHAAFPPAVLATLEDGSIGPDVVIDVGGEACPAELIARWAPGRAMFNSYGPTETTIDAAVWECRPDVTDVPIGTPIVNTRVYALDGSLCPVPVGAVGELYVAGAGLARGYLRRPGLTAERFVADPFGPAGSRLYRTGDLVRWNEDGELEYVARVDDQVKVRGFRIELGEIEAALTAHPGVDRAAVIVGEDTTGEKRLVAYVVPTGRTHEAEPAGELRDFVAGRLPDYMVPSAVMVLDALPLTVNGKLDRRALPAPEFGAGSGGAGGGPGTGRGVSDPRAEILCGLFGEVLGLRQGTVGVDDDFFRLGGHSLLAVRLVSRVRAVLGVELPLRTLFEAPTVARLVERLAGAEGARVALTAGERPERLPLSFAQSRLWFVGQLEGPSATYNIPASLRLTGEVDREALGVALRDVMGRHEVLRTVFAVAEDGEPYQHVLGLADVAWELPVVEVTPEELPGAVAVAQEYVFDLAREVPFRAWLFTTGPEEHVLVVTMHHIVGDAWSTDPLARDVSAAYAARCAGRAPEWEPLPVQYADYALWQRELLGDETDPDSLLSRQVAYWRGVLAGAPEELGLPFDRVRPAVASHRGFSVPVEIPAGLHGRLLELARAEGVTLFMVLQAALGVLLSRLGAGVDVPIGTTVAGRTDEALDDLVGFFVNTLVLRTDVSGDPSFVELLGRVREVGLEAYAHQEVPFERLVEELAPERSLARHPLFQVILTLQNTAEAVLHLPNAEAEVLPTDETTAKFDLDVVLGESFGEGGVPAGVRGVVTVAADLFREAAAGRFAERWVRVLEQVVAVPGTRLSGVDVLGEVERARVVGEWNDTAVDVGVSTVPGLFEAQVARTPDAVAVVAGGVEVSYAELDARANRVARLLVGRGVGPESVVG</sequence>
<dbReference type="NCBIfam" id="TIGR01733">
    <property type="entry name" value="AA-adenyl-dom"/>
    <property type="match status" value="3"/>
</dbReference>
<dbReference type="Gene3D" id="3.40.50.12780">
    <property type="entry name" value="N-terminal domain of ligase-like"/>
    <property type="match status" value="3"/>
</dbReference>
<dbReference type="PROSITE" id="PS00455">
    <property type="entry name" value="AMP_BINDING"/>
    <property type="match status" value="3"/>
</dbReference>
<comment type="caution">
    <text evidence="6">The sequence shown here is derived from an EMBL/GenBank/DDBJ whole genome shotgun (WGS) entry which is preliminary data.</text>
</comment>
<dbReference type="Pfam" id="PF00501">
    <property type="entry name" value="AMP-binding"/>
    <property type="match status" value="4"/>
</dbReference>
<dbReference type="PANTHER" id="PTHR45527">
    <property type="entry name" value="NONRIBOSOMAL PEPTIDE SYNTHETASE"/>
    <property type="match status" value="1"/>
</dbReference>
<dbReference type="PROSITE" id="PS00012">
    <property type="entry name" value="PHOSPHOPANTETHEINE"/>
    <property type="match status" value="1"/>
</dbReference>
<accession>A0ABV9XN64</accession>
<dbReference type="RefSeq" id="WP_380867854.1">
    <property type="nucleotide sequence ID" value="NZ_JBHSJD010000023.1"/>
</dbReference>
<dbReference type="SUPFAM" id="SSF52777">
    <property type="entry name" value="CoA-dependent acyltransferases"/>
    <property type="match status" value="8"/>
</dbReference>
<evidence type="ECO:0000256" key="3">
    <source>
        <dbReference type="ARBA" id="ARBA00022553"/>
    </source>
</evidence>
<dbReference type="Pfam" id="PF00550">
    <property type="entry name" value="PP-binding"/>
    <property type="match status" value="3"/>
</dbReference>
<dbReference type="InterPro" id="IPR006162">
    <property type="entry name" value="Ppantetheine_attach_site"/>
</dbReference>
<feature type="domain" description="Carrier" evidence="5">
    <location>
        <begin position="2013"/>
        <end position="2087"/>
    </location>
</feature>
<gene>
    <name evidence="6" type="ORF">ACFPM3_26215</name>
</gene>
<dbReference type="NCBIfam" id="NF003417">
    <property type="entry name" value="PRK04813.1"/>
    <property type="match status" value="3"/>
</dbReference>
<dbReference type="SUPFAM" id="SSF47336">
    <property type="entry name" value="ACP-like"/>
    <property type="match status" value="3"/>
</dbReference>
<dbReference type="Gene3D" id="3.30.300.30">
    <property type="match status" value="3"/>
</dbReference>
<dbReference type="Gene3D" id="3.40.50.1820">
    <property type="entry name" value="alpha/beta hydrolase"/>
    <property type="match status" value="1"/>
</dbReference>
<dbReference type="CDD" id="cd19544">
    <property type="entry name" value="E-C_NRPS"/>
    <property type="match status" value="2"/>
</dbReference>
<reference evidence="7" key="1">
    <citation type="journal article" date="2019" name="Int. J. Syst. Evol. Microbiol.">
        <title>The Global Catalogue of Microorganisms (GCM) 10K type strain sequencing project: providing services to taxonomists for standard genome sequencing and annotation.</title>
        <authorList>
            <consortium name="The Broad Institute Genomics Platform"/>
            <consortium name="The Broad Institute Genome Sequencing Center for Infectious Disease"/>
            <person name="Wu L."/>
            <person name="Ma J."/>
        </authorList>
    </citation>
    <scope>NUCLEOTIDE SEQUENCE [LARGE SCALE GENOMIC DNA]</scope>
    <source>
        <strain evidence="7">CGMCC 4.1648</strain>
    </source>
</reference>
<feature type="region of interest" description="Disordered" evidence="4">
    <location>
        <begin position="2479"/>
        <end position="2500"/>
    </location>
</feature>
<feature type="non-terminal residue" evidence="6">
    <location>
        <position position="3723"/>
    </location>
</feature>
<keyword evidence="7" id="KW-1185">Reference proteome</keyword>
<feature type="compositionally biased region" description="Gly residues" evidence="4">
    <location>
        <begin position="2490"/>
        <end position="2500"/>
    </location>
</feature>
<name>A0ABV9XN64_9ACTN</name>
<dbReference type="SMART" id="SM00823">
    <property type="entry name" value="PKS_PP"/>
    <property type="match status" value="3"/>
</dbReference>
<dbReference type="InterPro" id="IPR020845">
    <property type="entry name" value="AMP-binding_CS"/>
</dbReference>
<dbReference type="CDD" id="cd17646">
    <property type="entry name" value="A_NRPS_AB3403-like"/>
    <property type="match status" value="2"/>
</dbReference>
<evidence type="ECO:0000259" key="5">
    <source>
        <dbReference type="PROSITE" id="PS50075"/>
    </source>
</evidence>
<dbReference type="PANTHER" id="PTHR45527:SF1">
    <property type="entry name" value="FATTY ACID SYNTHASE"/>
    <property type="match status" value="1"/>
</dbReference>
<keyword evidence="3" id="KW-0597">Phosphoprotein</keyword>
<evidence type="ECO:0000313" key="6">
    <source>
        <dbReference type="EMBL" id="MFC5025626.1"/>
    </source>
</evidence>
<dbReference type="InterPro" id="IPR000873">
    <property type="entry name" value="AMP-dep_synth/lig_dom"/>
</dbReference>
<dbReference type="InterPro" id="IPR010071">
    <property type="entry name" value="AA_adenyl_dom"/>
</dbReference>
<comment type="cofactor">
    <cofactor evidence="1">
        <name>pantetheine 4'-phosphate</name>
        <dbReference type="ChEBI" id="CHEBI:47942"/>
    </cofactor>
</comment>
<dbReference type="PROSITE" id="PS50075">
    <property type="entry name" value="CARRIER"/>
    <property type="match status" value="3"/>
</dbReference>
<dbReference type="Proteomes" id="UP001595829">
    <property type="component" value="Unassembled WGS sequence"/>
</dbReference>
<protein>
    <submittedName>
        <fullName evidence="6">Amino acid adenylation domain-containing protein</fullName>
    </submittedName>
</protein>
<dbReference type="Gene3D" id="3.40.50.980">
    <property type="match status" value="2"/>
</dbReference>
<dbReference type="EMBL" id="JBHSJD010000023">
    <property type="protein sequence ID" value="MFC5025626.1"/>
    <property type="molecule type" value="Genomic_DNA"/>
</dbReference>
<proteinExistence type="predicted"/>
<dbReference type="Pfam" id="PF00668">
    <property type="entry name" value="Condensation"/>
    <property type="match status" value="4"/>
</dbReference>
<dbReference type="InterPro" id="IPR045851">
    <property type="entry name" value="AMP-bd_C_sf"/>
</dbReference>
<dbReference type="CDD" id="cd19540">
    <property type="entry name" value="LCL_NRPS-like"/>
    <property type="match status" value="1"/>
</dbReference>
<dbReference type="Pfam" id="PF13193">
    <property type="entry name" value="AMP-binding_C"/>
    <property type="match status" value="3"/>
</dbReference>
<dbReference type="InterPro" id="IPR023213">
    <property type="entry name" value="CAT-like_dom_sf"/>
</dbReference>
<dbReference type="InterPro" id="IPR042099">
    <property type="entry name" value="ANL_N_sf"/>
</dbReference>
<feature type="domain" description="Carrier" evidence="5">
    <location>
        <begin position="951"/>
        <end position="1025"/>
    </location>
</feature>
<evidence type="ECO:0000256" key="4">
    <source>
        <dbReference type="SAM" id="MobiDB-lite"/>
    </source>
</evidence>
<dbReference type="InterPro" id="IPR020806">
    <property type="entry name" value="PKS_PP-bd"/>
</dbReference>
<evidence type="ECO:0000256" key="2">
    <source>
        <dbReference type="ARBA" id="ARBA00022450"/>
    </source>
</evidence>
<dbReference type="InterPro" id="IPR001242">
    <property type="entry name" value="Condensation_dom"/>
</dbReference>
<dbReference type="InterPro" id="IPR025110">
    <property type="entry name" value="AMP-bd_C"/>
</dbReference>
<dbReference type="Gene3D" id="3.30.559.10">
    <property type="entry name" value="Chloramphenicol acetyltransferase-like domain"/>
    <property type="match status" value="4"/>
</dbReference>